<organism evidence="1">
    <name type="scientific">Lepeophtheirus salmonis</name>
    <name type="common">Salmon louse</name>
    <name type="synonym">Caligus salmonis</name>
    <dbReference type="NCBI Taxonomy" id="72036"/>
    <lineage>
        <taxon>Eukaryota</taxon>
        <taxon>Metazoa</taxon>
        <taxon>Ecdysozoa</taxon>
        <taxon>Arthropoda</taxon>
        <taxon>Crustacea</taxon>
        <taxon>Multicrustacea</taxon>
        <taxon>Hexanauplia</taxon>
        <taxon>Copepoda</taxon>
        <taxon>Siphonostomatoida</taxon>
        <taxon>Caligidae</taxon>
        <taxon>Lepeophtheirus</taxon>
    </lineage>
</organism>
<dbReference type="AlphaFoldDB" id="A0A0K2TNU7"/>
<evidence type="ECO:0000313" key="1">
    <source>
        <dbReference type="EMBL" id="CDW27649.1"/>
    </source>
</evidence>
<proteinExistence type="predicted"/>
<name>A0A0K2TNU7_LEPSM</name>
<accession>A0A0K2TNU7</accession>
<protein>
    <submittedName>
        <fullName evidence="1">Uncharacterized protein</fullName>
    </submittedName>
</protein>
<dbReference type="EMBL" id="HACA01010288">
    <property type="protein sequence ID" value="CDW27649.1"/>
    <property type="molecule type" value="Transcribed_RNA"/>
</dbReference>
<sequence>MDLIVSLLDYEFNAQLNRAVPTSSSEKYHKCLNIIIFLILRLNMFEIMEEYLRRDLIKFMLLLSSLKA</sequence>
<reference evidence="1" key="1">
    <citation type="submission" date="2014-05" db="EMBL/GenBank/DDBJ databases">
        <authorList>
            <person name="Chronopoulou M."/>
        </authorList>
    </citation>
    <scope>NUCLEOTIDE SEQUENCE</scope>
    <source>
        <tissue evidence="1">Whole organism</tissue>
    </source>
</reference>